<name>A0A097P931_9ABAC</name>
<keyword evidence="2" id="KW-1185">Reference proteome</keyword>
<organism evidence="1 2">
    <name type="scientific">Sucra jujuba nucleopolyhedrovirus</name>
    <dbReference type="NCBI Taxonomy" id="1563660"/>
    <lineage>
        <taxon>Viruses</taxon>
        <taxon>Viruses incertae sedis</taxon>
        <taxon>Naldaviricetes</taxon>
        <taxon>Lefavirales</taxon>
        <taxon>Baculoviridae</taxon>
        <taxon>Alphabaculovirus</taxon>
        <taxon>Alphabaculovirus sujujubae</taxon>
    </lineage>
</organism>
<dbReference type="GeneID" id="26382556"/>
<evidence type="ECO:0000313" key="2">
    <source>
        <dbReference type="Proteomes" id="UP000201917"/>
    </source>
</evidence>
<dbReference type="EMBL" id="KJ676450">
    <property type="protein sequence ID" value="AIU41340.1"/>
    <property type="molecule type" value="Genomic_DNA"/>
</dbReference>
<dbReference type="Proteomes" id="UP000201917">
    <property type="component" value="Segment"/>
</dbReference>
<sequence>MAAVLQVIEIDFSTDFICETLKYVLHKNKAGEIEYKCLNCVNCNWSTESMTDFGLYHDLVYEHRLKNVKKCVASRVSCHQCGQEIARYESIKNCDECLNFCNAVYSKDIASGRMVINDEQNRTR</sequence>
<proteinExistence type="predicted"/>
<dbReference type="RefSeq" id="YP_009186792.1">
    <property type="nucleotide sequence ID" value="NC_028636.1"/>
</dbReference>
<evidence type="ECO:0000313" key="1">
    <source>
        <dbReference type="EMBL" id="AIU41340.1"/>
    </source>
</evidence>
<protein>
    <submittedName>
        <fullName evidence="1">Orf101</fullName>
    </submittedName>
</protein>
<dbReference type="KEGG" id="vg:26382556"/>
<dbReference type="OrthoDB" id="29041at10239"/>
<reference evidence="1 2" key="1">
    <citation type="journal article" date="2014" name="PLoS ONE">
        <title>Genomic Sequencing and Analysis of Sucra jujuba Nucleopolyhedrovirus.</title>
        <authorList>
            <person name="Liu X."/>
            <person name="Yin F."/>
            <person name="Zhu Z."/>
            <person name="Hou D."/>
            <person name="Wang J."/>
            <person name="Zhang L."/>
            <person name="Wang M."/>
            <person name="Wang H."/>
            <person name="Hu Z."/>
            <person name="Deng F."/>
        </authorList>
    </citation>
    <scope>NUCLEOTIDE SEQUENCE [LARGE SCALE GENOMIC DNA]</scope>
    <source>
        <strain evidence="1">473</strain>
    </source>
</reference>
<accession>A0A097P931</accession>